<evidence type="ECO:0000256" key="1">
    <source>
        <dbReference type="SAM" id="MobiDB-lite"/>
    </source>
</evidence>
<sequence length="60" mass="6552">MAKRNKKNDPEQKNKKGFDSAVTDTEFGKELGSAAANKAHKKKAKKEKASKNDGKYEGGL</sequence>
<comment type="caution">
    <text evidence="2">The sequence shown here is derived from an EMBL/GenBank/DDBJ whole genome shotgun (WGS) entry which is preliminary data.</text>
</comment>
<dbReference type="OrthoDB" id="2456303at2"/>
<dbReference type="STRING" id="1033734.GCA_000285535_00876"/>
<dbReference type="AlphaFoldDB" id="A0A4S3PQJ3"/>
<keyword evidence="3" id="KW-1185">Reference proteome</keyword>
<dbReference type="EMBL" id="SLUB01000024">
    <property type="protein sequence ID" value="THE11778.1"/>
    <property type="molecule type" value="Genomic_DNA"/>
</dbReference>
<feature type="compositionally biased region" description="Basic and acidic residues" evidence="1">
    <location>
        <begin position="47"/>
        <end position="60"/>
    </location>
</feature>
<gene>
    <name evidence="2" type="ORF">E1I69_13505</name>
</gene>
<dbReference type="RefSeq" id="WP_136380113.1">
    <property type="nucleotide sequence ID" value="NZ_SLUB01000024.1"/>
</dbReference>
<accession>A0A4S3PQJ3</accession>
<evidence type="ECO:0000313" key="3">
    <source>
        <dbReference type="Proteomes" id="UP000306477"/>
    </source>
</evidence>
<evidence type="ECO:0000313" key="2">
    <source>
        <dbReference type="EMBL" id="THE11778.1"/>
    </source>
</evidence>
<organism evidence="2 3">
    <name type="scientific">Bacillus timonensis</name>
    <dbReference type="NCBI Taxonomy" id="1033734"/>
    <lineage>
        <taxon>Bacteria</taxon>
        <taxon>Bacillati</taxon>
        <taxon>Bacillota</taxon>
        <taxon>Bacilli</taxon>
        <taxon>Bacillales</taxon>
        <taxon>Bacillaceae</taxon>
        <taxon>Bacillus</taxon>
    </lineage>
</organism>
<reference evidence="2 3" key="1">
    <citation type="journal article" date="2019" name="Indoor Air">
        <title>Impacts of indoor surface finishes on bacterial viability.</title>
        <authorList>
            <person name="Hu J."/>
            <person name="Maamar S.B."/>
            <person name="Glawe A.J."/>
            <person name="Gottel N."/>
            <person name="Gilbert J.A."/>
            <person name="Hartmann E.M."/>
        </authorList>
    </citation>
    <scope>NUCLEOTIDE SEQUENCE [LARGE SCALE GENOMIC DNA]</scope>
    <source>
        <strain evidence="2 3">AF060A6</strain>
    </source>
</reference>
<protein>
    <submittedName>
        <fullName evidence="2">Uncharacterized protein</fullName>
    </submittedName>
</protein>
<feature type="compositionally biased region" description="Basic and acidic residues" evidence="1">
    <location>
        <begin position="7"/>
        <end position="18"/>
    </location>
</feature>
<dbReference type="Proteomes" id="UP000306477">
    <property type="component" value="Unassembled WGS sequence"/>
</dbReference>
<name>A0A4S3PQJ3_9BACI</name>
<proteinExistence type="predicted"/>
<feature type="region of interest" description="Disordered" evidence="1">
    <location>
        <begin position="1"/>
        <end position="60"/>
    </location>
</feature>